<feature type="transmembrane region" description="Helical" evidence="6">
    <location>
        <begin position="298"/>
        <end position="323"/>
    </location>
</feature>
<dbReference type="InterPro" id="IPR005495">
    <property type="entry name" value="LptG/LptF_permease"/>
</dbReference>
<keyword evidence="8" id="KW-1185">Reference proteome</keyword>
<evidence type="ECO:0000256" key="4">
    <source>
        <dbReference type="ARBA" id="ARBA00022989"/>
    </source>
</evidence>
<evidence type="ECO:0000256" key="3">
    <source>
        <dbReference type="ARBA" id="ARBA00022692"/>
    </source>
</evidence>
<feature type="transmembrane region" description="Helical" evidence="6">
    <location>
        <begin position="270"/>
        <end position="292"/>
    </location>
</feature>
<feature type="transmembrane region" description="Helical" evidence="6">
    <location>
        <begin position="103"/>
        <end position="125"/>
    </location>
</feature>
<evidence type="ECO:0000313" key="8">
    <source>
        <dbReference type="Proteomes" id="UP000682951"/>
    </source>
</evidence>
<sequence length="356" mass="40051">MSLSLYARYIGWSYFKAFWVIFGALELFYVGIDLLTNLKDLPSSANIQLLYLGLTALTAVSYVMPISLVFALILTHINMVRSNELVSFYALGISKNSLIKPPFIIALMITLIYIGLNCTPFAYAYDYQKNISKSASFSKSTKDAFLKFDGKFIYIKELNTFEKSATDVRIFDTNATLLHSVITANSAKFKDDMWQLNDVNVTKLPKTLVLGGEGLLVQNFEHHKALSGFAPKSIESANAAQNANFSIPDTLGFIFTFKDEGVGLRSAKSVLYSLAIAPFFAPFLMLILYYHLPVTGRFFNLAFSSFIFVLITLIFWGVLFLLTRFSQNSVILPELGIMLPVFLLIFYALYLLKSHR</sequence>
<evidence type="ECO:0000256" key="5">
    <source>
        <dbReference type="ARBA" id="ARBA00023136"/>
    </source>
</evidence>
<gene>
    <name evidence="7" type="ORF">KDD93_03030</name>
</gene>
<dbReference type="Proteomes" id="UP000682951">
    <property type="component" value="Unassembled WGS sequence"/>
</dbReference>
<keyword evidence="5 6" id="KW-0472">Membrane</keyword>
<feature type="transmembrane region" description="Helical" evidence="6">
    <location>
        <begin position="335"/>
        <end position="352"/>
    </location>
</feature>
<keyword evidence="4 6" id="KW-1133">Transmembrane helix</keyword>
<dbReference type="Pfam" id="PF03739">
    <property type="entry name" value="LptF_LptG"/>
    <property type="match status" value="1"/>
</dbReference>
<keyword evidence="2" id="KW-1003">Cell membrane</keyword>
<keyword evidence="3 6" id="KW-0812">Transmembrane</keyword>
<proteinExistence type="predicted"/>
<feature type="transmembrane region" description="Helical" evidence="6">
    <location>
        <begin position="12"/>
        <end position="37"/>
    </location>
</feature>
<feature type="transmembrane region" description="Helical" evidence="6">
    <location>
        <begin position="49"/>
        <end position="74"/>
    </location>
</feature>
<evidence type="ECO:0000256" key="1">
    <source>
        <dbReference type="ARBA" id="ARBA00004651"/>
    </source>
</evidence>
<comment type="caution">
    <text evidence="7">The sequence shown here is derived from an EMBL/GenBank/DDBJ whole genome shotgun (WGS) entry which is preliminary data.</text>
</comment>
<name>A0ABS5HGZ7_9BACT</name>
<dbReference type="PANTHER" id="PTHR33529">
    <property type="entry name" value="SLR0882 PROTEIN-RELATED"/>
    <property type="match status" value="1"/>
</dbReference>
<comment type="subcellular location">
    <subcellularLocation>
        <location evidence="1">Cell membrane</location>
        <topology evidence="1">Multi-pass membrane protein</topology>
    </subcellularLocation>
</comment>
<reference evidence="7 8" key="1">
    <citation type="submission" date="2021-04" db="EMBL/GenBank/DDBJ databases">
        <title>Molecular and phenotypic characterization and identification of bacterial isolates recovered from the Anatolian ground squirrels (Spermophilus xanthoprymnus) and which have the potential to form a new species in the Campylobacter genus.</title>
        <authorList>
            <person name="Aydin F."/>
            <person name="Abay S."/>
            <person name="Kayman T."/>
            <person name="Karakaya E."/>
            <person name="Mustak H.K."/>
            <person name="Mustak I.B."/>
            <person name="Bilgin N."/>
            <person name="Duzler A."/>
            <person name="Sahin O."/>
            <person name="Guran O."/>
            <person name="Saticioglu I.B."/>
        </authorList>
    </citation>
    <scope>NUCLEOTIDE SEQUENCE [LARGE SCALE GENOMIC DNA]</scope>
    <source>
        <strain evidence="8">faydin-G24</strain>
    </source>
</reference>
<evidence type="ECO:0000256" key="6">
    <source>
        <dbReference type="SAM" id="Phobius"/>
    </source>
</evidence>
<protein>
    <submittedName>
        <fullName evidence="7">LptF/LptG family permease</fullName>
    </submittedName>
</protein>
<organism evidence="7 8">
    <name type="scientific">Campylobacter anatolicus</name>
    <dbReference type="NCBI Taxonomy" id="2829105"/>
    <lineage>
        <taxon>Bacteria</taxon>
        <taxon>Pseudomonadati</taxon>
        <taxon>Campylobacterota</taxon>
        <taxon>Epsilonproteobacteria</taxon>
        <taxon>Campylobacterales</taxon>
        <taxon>Campylobacteraceae</taxon>
        <taxon>Campylobacter</taxon>
    </lineage>
</organism>
<accession>A0ABS5HGZ7</accession>
<evidence type="ECO:0000313" key="7">
    <source>
        <dbReference type="EMBL" id="MBR8463544.1"/>
    </source>
</evidence>
<dbReference type="EMBL" id="JAGSSW010000002">
    <property type="protein sequence ID" value="MBR8463544.1"/>
    <property type="molecule type" value="Genomic_DNA"/>
</dbReference>
<dbReference type="RefSeq" id="WP_212141676.1">
    <property type="nucleotide sequence ID" value="NZ_JAGSSW010000002.1"/>
</dbReference>
<dbReference type="PANTHER" id="PTHR33529:SF6">
    <property type="entry name" value="YJGP_YJGQ FAMILY PERMEASE"/>
    <property type="match status" value="1"/>
</dbReference>
<evidence type="ECO:0000256" key="2">
    <source>
        <dbReference type="ARBA" id="ARBA00022475"/>
    </source>
</evidence>